<proteinExistence type="predicted"/>
<comment type="caution">
    <text evidence="1">The sequence shown here is derived from an EMBL/GenBank/DDBJ whole genome shotgun (WGS) entry which is preliminary data.</text>
</comment>
<reference evidence="1 2" key="1">
    <citation type="submission" date="2023-01" db="EMBL/GenBank/DDBJ databases">
        <title>Analysis of 21 Apiospora genomes using comparative genomics revels a genus with tremendous synthesis potential of carbohydrate active enzymes and secondary metabolites.</title>
        <authorList>
            <person name="Sorensen T."/>
        </authorList>
    </citation>
    <scope>NUCLEOTIDE SEQUENCE [LARGE SCALE GENOMIC DNA]</scope>
    <source>
        <strain evidence="1 2">CBS 20057</strain>
    </source>
</reference>
<gene>
    <name evidence="1" type="ORF">PG991_007042</name>
</gene>
<organism evidence="1 2">
    <name type="scientific">Apiospora marii</name>
    <dbReference type="NCBI Taxonomy" id="335849"/>
    <lineage>
        <taxon>Eukaryota</taxon>
        <taxon>Fungi</taxon>
        <taxon>Dikarya</taxon>
        <taxon>Ascomycota</taxon>
        <taxon>Pezizomycotina</taxon>
        <taxon>Sordariomycetes</taxon>
        <taxon>Xylariomycetidae</taxon>
        <taxon>Amphisphaeriales</taxon>
        <taxon>Apiosporaceae</taxon>
        <taxon>Apiospora</taxon>
    </lineage>
</organism>
<dbReference type="Proteomes" id="UP001396898">
    <property type="component" value="Unassembled WGS sequence"/>
</dbReference>
<evidence type="ECO:0000313" key="1">
    <source>
        <dbReference type="EMBL" id="KAK8023161.1"/>
    </source>
</evidence>
<evidence type="ECO:0000313" key="2">
    <source>
        <dbReference type="Proteomes" id="UP001396898"/>
    </source>
</evidence>
<protein>
    <submittedName>
        <fullName evidence="1">Uncharacterized protein</fullName>
    </submittedName>
</protein>
<keyword evidence="2" id="KW-1185">Reference proteome</keyword>
<accession>A0ABR1RZ05</accession>
<sequence>MAQDATVSDNRWNIGMPFPPGGPLRKHPQEKVVQVGAGQLADPAAIWLCGLPKGGFAAKGAIEDIVQRTAVKVGATHAWIRFPVHNYGYAYDEYGRRIPVFDESGNFLGWKLVRKDNHITVSFGTSSTHVVVHGHIYVTADAIGAPTGYLDARDRKYICNGDERTFELWKEIKHRSSEAGQPQPHPFNDRPSWQEEFLMEHYCPCEHDVGRRDDGRWDDHYCPCPHVELLEVDHYCPNEPCPHRFHGFAKQVFQLRVR</sequence>
<dbReference type="EMBL" id="JAQQWI010000009">
    <property type="protein sequence ID" value="KAK8023161.1"/>
    <property type="molecule type" value="Genomic_DNA"/>
</dbReference>
<name>A0ABR1RZ05_9PEZI</name>